<evidence type="ECO:0000313" key="2">
    <source>
        <dbReference type="EMBL" id="MBM2615637.1"/>
    </source>
</evidence>
<keyword evidence="1" id="KW-0812">Transmembrane</keyword>
<keyword evidence="1" id="KW-1133">Transmembrane helix</keyword>
<protein>
    <recommendedName>
        <fullName evidence="4">Integral membrane protein</fullName>
    </recommendedName>
</protein>
<comment type="caution">
    <text evidence="2">The sequence shown here is derived from an EMBL/GenBank/DDBJ whole genome shotgun (WGS) entry which is preliminary data.</text>
</comment>
<keyword evidence="3" id="KW-1185">Reference proteome</keyword>
<reference evidence="2 3" key="1">
    <citation type="submission" date="2021-01" db="EMBL/GenBank/DDBJ databases">
        <title>Actinoplanes sp. nov. LDG1-06 isolated from lichen.</title>
        <authorList>
            <person name="Saeng-In P."/>
            <person name="Phongsopitanun W."/>
            <person name="Kanchanasin P."/>
            <person name="Yuki M."/>
            <person name="Kudo T."/>
            <person name="Ohkuma M."/>
            <person name="Tanasupawat S."/>
        </authorList>
    </citation>
    <scope>NUCLEOTIDE SEQUENCE [LARGE SCALE GENOMIC DNA]</scope>
    <source>
        <strain evidence="2 3">LDG1-06</strain>
    </source>
</reference>
<sequence>MFTVDRAVATLAALLALAGVISAFRAHRAVALVAGATGTLIGAFVVLTADGGPGTGNGVVGGWAALVLGPSAIALAYRRGRRARSRRFFGTSSTS</sequence>
<dbReference type="Proteomes" id="UP000632138">
    <property type="component" value="Unassembled WGS sequence"/>
</dbReference>
<dbReference type="InterPro" id="IPR045770">
    <property type="entry name" value="DUF6223"/>
</dbReference>
<dbReference type="Pfam" id="PF19733">
    <property type="entry name" value="DUF6223"/>
    <property type="match status" value="1"/>
</dbReference>
<evidence type="ECO:0000256" key="1">
    <source>
        <dbReference type="SAM" id="Phobius"/>
    </source>
</evidence>
<evidence type="ECO:0008006" key="4">
    <source>
        <dbReference type="Google" id="ProtNLM"/>
    </source>
</evidence>
<name>A0ABS2A720_9ACTN</name>
<gene>
    <name evidence="2" type="ORF">JIG36_08740</name>
</gene>
<accession>A0ABS2A720</accession>
<evidence type="ECO:0000313" key="3">
    <source>
        <dbReference type="Proteomes" id="UP000632138"/>
    </source>
</evidence>
<organism evidence="2 3">
    <name type="scientific">Paractinoplanes ovalisporus</name>
    <dbReference type="NCBI Taxonomy" id="2810368"/>
    <lineage>
        <taxon>Bacteria</taxon>
        <taxon>Bacillati</taxon>
        <taxon>Actinomycetota</taxon>
        <taxon>Actinomycetes</taxon>
        <taxon>Micromonosporales</taxon>
        <taxon>Micromonosporaceae</taxon>
        <taxon>Paractinoplanes</taxon>
    </lineage>
</organism>
<dbReference type="RefSeq" id="WP_203375506.1">
    <property type="nucleotide sequence ID" value="NZ_JAENHP010000002.1"/>
</dbReference>
<keyword evidence="1" id="KW-0472">Membrane</keyword>
<dbReference type="EMBL" id="JAENHP010000002">
    <property type="protein sequence ID" value="MBM2615637.1"/>
    <property type="molecule type" value="Genomic_DNA"/>
</dbReference>
<proteinExistence type="predicted"/>
<feature type="transmembrane region" description="Helical" evidence="1">
    <location>
        <begin position="59"/>
        <end position="77"/>
    </location>
</feature>